<accession>A0A6A6UXJ2</accession>
<dbReference type="Proteomes" id="UP000799440">
    <property type="component" value="Unassembled WGS sequence"/>
</dbReference>
<gene>
    <name evidence="2" type="ORF">M011DRAFT_462648</name>
</gene>
<reference evidence="2" key="1">
    <citation type="journal article" date="2020" name="Stud. Mycol.">
        <title>101 Dothideomycetes genomes: a test case for predicting lifestyles and emergence of pathogens.</title>
        <authorList>
            <person name="Haridas S."/>
            <person name="Albert R."/>
            <person name="Binder M."/>
            <person name="Bloem J."/>
            <person name="Labutti K."/>
            <person name="Salamov A."/>
            <person name="Andreopoulos B."/>
            <person name="Baker S."/>
            <person name="Barry K."/>
            <person name="Bills G."/>
            <person name="Bluhm B."/>
            <person name="Cannon C."/>
            <person name="Castanera R."/>
            <person name="Culley D."/>
            <person name="Daum C."/>
            <person name="Ezra D."/>
            <person name="Gonzalez J."/>
            <person name="Henrissat B."/>
            <person name="Kuo A."/>
            <person name="Liang C."/>
            <person name="Lipzen A."/>
            <person name="Lutzoni F."/>
            <person name="Magnuson J."/>
            <person name="Mondo S."/>
            <person name="Nolan M."/>
            <person name="Ohm R."/>
            <person name="Pangilinan J."/>
            <person name="Park H.-J."/>
            <person name="Ramirez L."/>
            <person name="Alfaro M."/>
            <person name="Sun H."/>
            <person name="Tritt A."/>
            <person name="Yoshinaga Y."/>
            <person name="Zwiers L.-H."/>
            <person name="Turgeon B."/>
            <person name="Goodwin S."/>
            <person name="Spatafora J."/>
            <person name="Crous P."/>
            <person name="Grigoriev I."/>
        </authorList>
    </citation>
    <scope>NUCLEOTIDE SEQUENCE</scope>
    <source>
        <strain evidence="2">CBS 119925</strain>
    </source>
</reference>
<sequence>MSDGDDPDEAFNMPHDEGLDEAAQEELYYFDLLKRNKRIIPTGRLKRLQEEDESGRELWKKVLVGCRTWKLHYPRLDRCDEKSDETLPPPKITRRKEKQKKAEEPKPPSMFCQLPVEIRHMIFDHYLEEHRRGPLRSDKACSPEPTRHRRIYPISAPKIYSLSEYITDWPPRISKRRHRWRRLEGDLHVLREVEKELVDEDYENGVITNATYQAYKRYADEFALGLKTYAPILSKPLGFPSKNTKGAKHNKQKAVINPYGVRISISMRGNIYFILPPLCRVNRQLLGETLLYALGEPGDKTRNSDLENLTWLFMKHWFDGFPLWHPILLDEQFESGEADHSDFEDSDLEGEYERDYHIKFATGEGKGTAAVEQFGDQNRKREKAKLERHDMLTQTNPSPPRFRRSKYVEYRSERDRSSDRYREPFKKHQKHSSTPYYVGIHPSLRVYDSERHNIRGRRDKGKDASNKPIKEAEGILEIWMRYVREAAAVYRIDQEYWQQETYAALKEYRKFYHVDQPAFRWAEDTNPTLLAEEAVKMIARAVYICLRQKRSSNLVYTPDGEGLWCVEEQPAGGVHLGFYDEGWYSDPRCPPAQKHERIVVHIVLRYLERLTDRLYHCLGSRWEQWKDSWKEECVPVQDKEQSVERGSDMEATE</sequence>
<keyword evidence="3" id="KW-1185">Reference proteome</keyword>
<evidence type="ECO:0000256" key="1">
    <source>
        <dbReference type="SAM" id="MobiDB-lite"/>
    </source>
</evidence>
<dbReference type="EMBL" id="MU006613">
    <property type="protein sequence ID" value="KAF2742204.1"/>
    <property type="molecule type" value="Genomic_DNA"/>
</dbReference>
<name>A0A6A6UXJ2_9PLEO</name>
<dbReference type="AlphaFoldDB" id="A0A6A6UXJ2"/>
<proteinExistence type="predicted"/>
<evidence type="ECO:0000313" key="3">
    <source>
        <dbReference type="Proteomes" id="UP000799440"/>
    </source>
</evidence>
<protein>
    <submittedName>
        <fullName evidence="2">Uncharacterized protein</fullName>
    </submittedName>
</protein>
<organism evidence="2 3">
    <name type="scientific">Sporormia fimetaria CBS 119925</name>
    <dbReference type="NCBI Taxonomy" id="1340428"/>
    <lineage>
        <taxon>Eukaryota</taxon>
        <taxon>Fungi</taxon>
        <taxon>Dikarya</taxon>
        <taxon>Ascomycota</taxon>
        <taxon>Pezizomycotina</taxon>
        <taxon>Dothideomycetes</taxon>
        <taxon>Pleosporomycetidae</taxon>
        <taxon>Pleosporales</taxon>
        <taxon>Sporormiaceae</taxon>
        <taxon>Sporormia</taxon>
    </lineage>
</organism>
<feature type="region of interest" description="Disordered" evidence="1">
    <location>
        <begin position="80"/>
        <end position="109"/>
    </location>
</feature>
<feature type="region of interest" description="Disordered" evidence="1">
    <location>
        <begin position="411"/>
        <end position="433"/>
    </location>
</feature>
<feature type="compositionally biased region" description="Basic and acidic residues" evidence="1">
    <location>
        <begin position="411"/>
        <end position="426"/>
    </location>
</feature>
<evidence type="ECO:0000313" key="2">
    <source>
        <dbReference type="EMBL" id="KAF2742204.1"/>
    </source>
</evidence>